<reference evidence="5 6" key="1">
    <citation type="submission" date="2017-07" db="EMBL/GenBank/DDBJ databases">
        <title>Genome sequence of the Sordaria macrospora wild type strain R19027.</title>
        <authorList>
            <person name="Nowrousian M."/>
            <person name="Teichert I."/>
            <person name="Kueck U."/>
        </authorList>
    </citation>
    <scope>NUCLEOTIDE SEQUENCE [LARGE SCALE GENOMIC DNA]</scope>
    <source>
        <strain evidence="5 6">R19027</strain>
        <tissue evidence="5">Mycelium</tissue>
    </source>
</reference>
<feature type="domain" description="BAR" evidence="4">
    <location>
        <begin position="624"/>
        <end position="854"/>
    </location>
</feature>
<dbReference type="Gene3D" id="1.20.900.10">
    <property type="entry name" value="Dbl homology (DH) domain"/>
    <property type="match status" value="1"/>
</dbReference>
<dbReference type="InterPro" id="IPR035899">
    <property type="entry name" value="DBL_dom_sf"/>
</dbReference>
<dbReference type="PROSITE" id="PS51021">
    <property type="entry name" value="BAR"/>
    <property type="match status" value="1"/>
</dbReference>
<feature type="compositionally biased region" description="Gly residues" evidence="2">
    <location>
        <begin position="1101"/>
        <end position="1110"/>
    </location>
</feature>
<dbReference type="GO" id="GO:0005085">
    <property type="term" value="F:guanyl-nucleotide exchange factor activity"/>
    <property type="evidence" value="ECO:0007669"/>
    <property type="project" value="UniProtKB-KW"/>
</dbReference>
<dbReference type="Proteomes" id="UP000433876">
    <property type="component" value="Unassembled WGS sequence"/>
</dbReference>
<evidence type="ECO:0000256" key="1">
    <source>
        <dbReference type="ARBA" id="ARBA00022658"/>
    </source>
</evidence>
<dbReference type="GO" id="GO:0031991">
    <property type="term" value="P:regulation of actomyosin contractile ring contraction"/>
    <property type="evidence" value="ECO:0007669"/>
    <property type="project" value="TreeGrafter"/>
</dbReference>
<evidence type="ECO:0000256" key="2">
    <source>
        <dbReference type="SAM" id="MobiDB-lite"/>
    </source>
</evidence>
<evidence type="ECO:0008006" key="7">
    <source>
        <dbReference type="Google" id="ProtNLM"/>
    </source>
</evidence>
<dbReference type="InterPro" id="IPR051492">
    <property type="entry name" value="Dynamin-Rho_GEF"/>
</dbReference>
<feature type="compositionally biased region" description="Polar residues" evidence="2">
    <location>
        <begin position="138"/>
        <end position="152"/>
    </location>
</feature>
<organism evidence="5 6">
    <name type="scientific">Sordaria macrospora</name>
    <dbReference type="NCBI Taxonomy" id="5147"/>
    <lineage>
        <taxon>Eukaryota</taxon>
        <taxon>Fungi</taxon>
        <taxon>Dikarya</taxon>
        <taxon>Ascomycota</taxon>
        <taxon>Pezizomycotina</taxon>
        <taxon>Sordariomycetes</taxon>
        <taxon>Sordariomycetidae</taxon>
        <taxon>Sordariales</taxon>
        <taxon>Sordariaceae</taxon>
        <taxon>Sordaria</taxon>
    </lineage>
</organism>
<sequence>MVPVQPDAEDEYVPQPYTYSSQNYETTVTILGPENDFRPLYKDQARDTMPPSGLHHADEPPLNETLGATGSGHSHSQHQQHQHQQQREEPRVEVENLERLEDFYIGPHLRDNIASLRDSTFTLSDNGDPYDAHPPSTAEYQQTPDSSHSNSLAVPAYLSPGNRLSQHSAWTDFSFGSDDQNAALDSQDPRDSRQFKQQQQQTEPEPPASYNNFDRNRSSLRRPPPPRSPELSPLDQPPRASTSSMLADKADPRQSSEFDRDNSAAQKRIPLVSHQTAPARPAAANNYDDLDESTYEVLSRPNSYPHTHDEKEFGTAIISSPPSAGQFSFETVDRSHLSRTESKSISSEATDNLTQEQKRLRQRQLVIRELIDTEEIFVRDMSVVEEIYKGTAEACPQLDSKTIKLIFRNTDDIIAFHLTFLAQLKDGAASVYQPKGRKSPTFAHEASSKDSDTTTLASINSGGTMNKQELDDDKDRQTSLGPLFTKNIDQLKAVHEVYLRTSDLSAKRLIQIQEDDAVKVWLNECSEGAKELTAAWSLDSLLIKPMQRLTKYPDIIAHLLKYTPADHPDRDALVNAKSTVISAIDEINRTKRNFELVGQIVGNRKRKDSDVRAGLARAFGKRVDKLQGASNRAPEDEEYAKLHERFGDEFLRLQVVLRDVEFYTRSASTYVHEFLQYVTAMELVMRLQPSRDYAHIESRWVQFSVSMRDMEKILDKHLVDVRKHVIEPFEQVIKCYQNPGLAIKKRAKRRLDYERYMQLKANGKKIDKTLAEAVEQYEALDDTLKKELPKLSNLTAEIGNICLAKFVNIQAAWYSTWKEKVKSPLADLDHVPDLPEIVKTFQRDFTEQVERAGQLVILKPVSLRGRTSQSTSDDIGSGSVLSKTRSRPSELLTPRGRGLSINSDYVPSLPTPDVLGRFDLSPTGTTGSALPSPGQYYRDFYSGLSNGHHSRGNSTAPLSPDPSSSSAPRSVPATHATSTTGGYSTRPTTGRSFDSGSLPRQSTDSYSAQSASGGTHHTSTHSHNSQHGGVAHSGSGHTLSRRGSYTSSHHNYATSEPRRQSGLFHSALPMDDADELDEHHHHAEAEAGPSGHSGHDMHMSGGAGAGSTSGGGSMFISAEAAAEANVMWLAASLFEFNIETTKHEGGYPYLTYQAGEIFDVVAEKGELWLAKNQDDPTNVIGWIWSKHFAKLAE</sequence>
<feature type="domain" description="DH" evidence="3">
    <location>
        <begin position="362"/>
        <end position="590"/>
    </location>
</feature>
<feature type="region of interest" description="Disordered" evidence="2">
    <location>
        <begin position="1"/>
        <end position="20"/>
    </location>
</feature>
<keyword evidence="1" id="KW-0344">Guanine-nucleotide releasing factor</keyword>
<dbReference type="Pfam" id="PF00621">
    <property type="entry name" value="RhoGEF"/>
    <property type="match status" value="1"/>
</dbReference>
<dbReference type="InterPro" id="IPR000219">
    <property type="entry name" value="DH_dom"/>
</dbReference>
<name>A0A8S8ZXS4_SORMA</name>
<evidence type="ECO:0000313" key="6">
    <source>
        <dbReference type="Proteomes" id="UP000433876"/>
    </source>
</evidence>
<feature type="compositionally biased region" description="Low complexity" evidence="2">
    <location>
        <begin position="1010"/>
        <end position="1029"/>
    </location>
</feature>
<feature type="region of interest" description="Disordered" evidence="2">
    <location>
        <begin position="124"/>
        <end position="159"/>
    </location>
</feature>
<feature type="region of interest" description="Disordered" evidence="2">
    <location>
        <begin position="38"/>
        <end position="91"/>
    </location>
</feature>
<dbReference type="InterPro" id="IPR027267">
    <property type="entry name" value="AH/BAR_dom_sf"/>
</dbReference>
<dbReference type="GO" id="GO:0005737">
    <property type="term" value="C:cytoplasm"/>
    <property type="evidence" value="ECO:0007669"/>
    <property type="project" value="InterPro"/>
</dbReference>
<dbReference type="Gene3D" id="1.20.1270.60">
    <property type="entry name" value="Arfaptin homology (AH) domain/BAR domain"/>
    <property type="match status" value="1"/>
</dbReference>
<evidence type="ECO:0000313" key="5">
    <source>
        <dbReference type="EMBL" id="KAA8633371.1"/>
    </source>
</evidence>
<feature type="compositionally biased region" description="Polar residues" evidence="2">
    <location>
        <begin position="975"/>
        <end position="1009"/>
    </location>
</feature>
<feature type="region of interest" description="Disordered" evidence="2">
    <location>
        <begin position="433"/>
        <end position="476"/>
    </location>
</feature>
<proteinExistence type="predicted"/>
<dbReference type="Pfam" id="PF03114">
    <property type="entry name" value="BAR"/>
    <property type="match status" value="1"/>
</dbReference>
<dbReference type="VEuPathDB" id="FungiDB:SMAC_04827"/>
<comment type="caution">
    <text evidence="5">The sequence shown here is derived from an EMBL/GenBank/DDBJ whole genome shotgun (WGS) entry which is preliminary data.</text>
</comment>
<feature type="region of interest" description="Disordered" evidence="2">
    <location>
        <begin position="175"/>
        <end position="309"/>
    </location>
</feature>
<dbReference type="AlphaFoldDB" id="A0A8S8ZXS4"/>
<accession>A0A8S8ZXS4</accession>
<evidence type="ECO:0000259" key="4">
    <source>
        <dbReference type="PROSITE" id="PS51021"/>
    </source>
</evidence>
<dbReference type="SUPFAM" id="SSF48065">
    <property type="entry name" value="DBL homology domain (DH-domain)"/>
    <property type="match status" value="1"/>
</dbReference>
<feature type="region of interest" description="Disordered" evidence="2">
    <location>
        <begin position="940"/>
        <end position="1060"/>
    </location>
</feature>
<dbReference type="PROSITE" id="PS50010">
    <property type="entry name" value="DH_2"/>
    <property type="match status" value="1"/>
</dbReference>
<feature type="compositionally biased region" description="Polar residues" evidence="2">
    <location>
        <begin position="453"/>
        <end position="467"/>
    </location>
</feature>
<feature type="compositionally biased region" description="Basic and acidic residues" evidence="2">
    <location>
        <begin position="248"/>
        <end position="262"/>
    </location>
</feature>
<feature type="region of interest" description="Disordered" evidence="2">
    <location>
        <begin position="866"/>
        <end position="906"/>
    </location>
</feature>
<dbReference type="SUPFAM" id="SSF103657">
    <property type="entry name" value="BAR/IMD domain-like"/>
    <property type="match status" value="1"/>
</dbReference>
<dbReference type="CDD" id="cd07589">
    <property type="entry name" value="BAR_DNMBP"/>
    <property type="match status" value="1"/>
</dbReference>
<dbReference type="CDD" id="cd00160">
    <property type="entry name" value="RhoGEF"/>
    <property type="match status" value="1"/>
</dbReference>
<dbReference type="InterPro" id="IPR004148">
    <property type="entry name" value="BAR_dom"/>
</dbReference>
<feature type="compositionally biased region" description="Low complexity" evidence="2">
    <location>
        <begin position="954"/>
        <end position="973"/>
    </location>
</feature>
<gene>
    <name evidence="5" type="ORF">SMACR_04827</name>
</gene>
<protein>
    <recommendedName>
        <fullName evidence="7">DH domain-containing protein</fullName>
    </recommendedName>
</protein>
<dbReference type="PANTHER" id="PTHR22834:SF20">
    <property type="entry name" value="SH3 DOMAIN-CONTAINING PROTEIN"/>
    <property type="match status" value="1"/>
</dbReference>
<feature type="compositionally biased region" description="Polar residues" evidence="2">
    <location>
        <begin position="1035"/>
        <end position="1054"/>
    </location>
</feature>
<evidence type="ECO:0000259" key="3">
    <source>
        <dbReference type="PROSITE" id="PS50010"/>
    </source>
</evidence>
<feature type="compositionally biased region" description="Polar residues" evidence="2">
    <location>
        <begin position="866"/>
        <end position="883"/>
    </location>
</feature>
<dbReference type="EMBL" id="NMPR01000038">
    <property type="protein sequence ID" value="KAA8633371.1"/>
    <property type="molecule type" value="Genomic_DNA"/>
</dbReference>
<feature type="region of interest" description="Disordered" evidence="2">
    <location>
        <begin position="1077"/>
        <end position="1110"/>
    </location>
</feature>
<dbReference type="SMART" id="SM00325">
    <property type="entry name" value="RhoGEF"/>
    <property type="match status" value="1"/>
</dbReference>
<dbReference type="PANTHER" id="PTHR22834">
    <property type="entry name" value="NUCLEAR FUSION PROTEIN FUS2"/>
    <property type="match status" value="1"/>
</dbReference>
<dbReference type="GO" id="GO:0032955">
    <property type="term" value="P:regulation of division septum assembly"/>
    <property type="evidence" value="ECO:0007669"/>
    <property type="project" value="TreeGrafter"/>
</dbReference>